<reference evidence="3 4" key="1">
    <citation type="submission" date="2020-09" db="EMBL/GenBank/DDBJ databases">
        <title>Isolation and identification of active actinomycetes.</title>
        <authorList>
            <person name="Li X."/>
        </authorList>
    </citation>
    <scope>NUCLEOTIDE SEQUENCE [LARGE SCALE GENOMIC DNA]</scope>
    <source>
        <strain evidence="3 4">NEAU-LLC</strain>
    </source>
</reference>
<feature type="signal peptide" evidence="2">
    <location>
        <begin position="1"/>
        <end position="20"/>
    </location>
</feature>
<evidence type="ECO:0000256" key="2">
    <source>
        <dbReference type="SAM" id="SignalP"/>
    </source>
</evidence>
<protein>
    <submittedName>
        <fullName evidence="3">Extracellular solute-binding protein</fullName>
    </submittedName>
</protein>
<evidence type="ECO:0000313" key="3">
    <source>
        <dbReference type="EMBL" id="MBD3943088.1"/>
    </source>
</evidence>
<dbReference type="Pfam" id="PF01547">
    <property type="entry name" value="SBP_bac_1"/>
    <property type="match status" value="1"/>
</dbReference>
<dbReference type="Gene3D" id="3.40.190.10">
    <property type="entry name" value="Periplasmic binding protein-like II"/>
    <property type="match status" value="1"/>
</dbReference>
<dbReference type="SUPFAM" id="SSF53850">
    <property type="entry name" value="Periplasmic binding protein-like II"/>
    <property type="match status" value="1"/>
</dbReference>
<keyword evidence="2" id="KW-0732">Signal</keyword>
<feature type="chain" id="PRO_5045636296" evidence="2">
    <location>
        <begin position="21"/>
        <end position="434"/>
    </location>
</feature>
<dbReference type="InterPro" id="IPR006059">
    <property type="entry name" value="SBP"/>
</dbReference>
<dbReference type="InterPro" id="IPR050490">
    <property type="entry name" value="Bact_solute-bd_prot1"/>
</dbReference>
<evidence type="ECO:0000256" key="1">
    <source>
        <dbReference type="SAM" id="MobiDB-lite"/>
    </source>
</evidence>
<organism evidence="3 4">
    <name type="scientific">Microbacterium helvum</name>
    <dbReference type="NCBI Taxonomy" id="2773713"/>
    <lineage>
        <taxon>Bacteria</taxon>
        <taxon>Bacillati</taxon>
        <taxon>Actinomycetota</taxon>
        <taxon>Actinomycetes</taxon>
        <taxon>Micrococcales</taxon>
        <taxon>Microbacteriaceae</taxon>
        <taxon>Microbacterium</taxon>
    </lineage>
</organism>
<dbReference type="PANTHER" id="PTHR43649:SF30">
    <property type="entry name" value="ABC TRANSPORTER SUBSTRATE-BINDING PROTEIN"/>
    <property type="match status" value="1"/>
</dbReference>
<accession>A0ABR8NRE4</accession>
<dbReference type="PANTHER" id="PTHR43649">
    <property type="entry name" value="ARABINOSE-BINDING PROTEIN-RELATED"/>
    <property type="match status" value="1"/>
</dbReference>
<dbReference type="EMBL" id="JACXZS010000010">
    <property type="protein sequence ID" value="MBD3943088.1"/>
    <property type="molecule type" value="Genomic_DNA"/>
</dbReference>
<keyword evidence="4" id="KW-1185">Reference proteome</keyword>
<feature type="region of interest" description="Disordered" evidence="1">
    <location>
        <begin position="412"/>
        <end position="434"/>
    </location>
</feature>
<dbReference type="Proteomes" id="UP000598426">
    <property type="component" value="Unassembled WGS sequence"/>
</dbReference>
<name>A0ABR8NRE4_9MICO</name>
<comment type="caution">
    <text evidence="3">The sequence shown here is derived from an EMBL/GenBank/DDBJ whole genome shotgun (WGS) entry which is preliminary data.</text>
</comment>
<dbReference type="PROSITE" id="PS51257">
    <property type="entry name" value="PROKAR_LIPOPROTEIN"/>
    <property type="match status" value="1"/>
</dbReference>
<proteinExistence type="predicted"/>
<dbReference type="RefSeq" id="WP_191172684.1">
    <property type="nucleotide sequence ID" value="NZ_JACXZS010000010.1"/>
</dbReference>
<gene>
    <name evidence="3" type="ORF">IF188_15445</name>
</gene>
<feature type="compositionally biased region" description="Basic and acidic residues" evidence="1">
    <location>
        <begin position="419"/>
        <end position="428"/>
    </location>
</feature>
<evidence type="ECO:0000313" key="4">
    <source>
        <dbReference type="Proteomes" id="UP000598426"/>
    </source>
</evidence>
<sequence>MKRSYAAAAGIAVVATLALAGCSSGDDAAAPEESSGPVTLTMSGWSLDTTPEFQKLADAYHEKNPDVTIELKGYDAAEYNTLVTADLAAGSAPDIITQKEVKYVPTFVNGGQLLDVSDVELPDGISGAKSYEVDGTAYAVPYRNDSWVLYYNKALFDQAGVEYPDGSWTWDDYADAADALTKGLTAAGSAAKGAYLHNWQSTVQGFANAQTDSDILKGEYDYMEPFYERQLAMQDAGDQVDYNTAKANQLTYQGEFGKQNAAMLPMGTWFVATLIAQQASGDADTFDWGIAPIPQESSKTTGLDNTPVTFGDPTGLGINAAIDKSKIAAAKDFLAFAAGEEGAQVLAGIGITPALLTDAVVDTYFSVDGAPSDDLSKFAYSTHEVHPENPTSDKTAAIQGILGDMHTAIMSGSQSPADAIKEAQDRVANEVGTD</sequence>